<evidence type="ECO:0000256" key="14">
    <source>
        <dbReference type="RuleBase" id="RU003975"/>
    </source>
</evidence>
<keyword evidence="6" id="KW-0276">Fatty acid metabolism</keyword>
<sequence>MMVGRSDQSHSLHCLPLLQLTARGSAREEMLHKLCPAIAGRSRRHQKESAPPPVKVNATVVLVKKNVLGFNDFSASLLDNVGEFLGNRVRFHLVSSTAGEPSTISPPIPPLPPLFRLSVSGSDQASSPSPISPPIPFLLFVSTEPPQLMPVHCTRCALYDVSDHGRHMERVKWKRQIKLMTAEADKSNRGRIGPPAYLEHWGTLLLKSVTAGESKFNLQFEWDESLGIPGAVIVKNHHHSEFFLKSVTLPEGVPGHGKRKNLVSLEDVVVQAYLPSQTPELLKAYRAEELVHLRGDDVSGALKEHDRVYAYAYYNDLGQPDKGRDHVRPVLGGSKDLPYPRRGRTGRRPTKSGELSRANNSFQFSYFSKDLNSFNEITDRRTESRLPLLSLDIYVPRDERFGHLKMADFLGYTLKALTQSLLPALNAVFDFTPMEFDTFQDVLNLYDGGLRLPQLDDTRDQVPVEMLRELVRTDGDSVLKLPLPSVIQHDREAWRSDEEFGREMLAGVNPVIIRRLQEFPPTSKLDPKLYGDHTSSITAAHIERNLEGRTVDEALKANKLFILDHHGALIPFLNRINSGANRIYATRTLLLLKDDGKLKPLAIELSLPHPDGEQHGAVNRVFTPAEVGVQGSIWSLAKAYAAVNDSGYHQLISHWLNTHAVMEPFVIATNRQLSVVHPVHKLLSPHYRDTMNINAFARQTLINAGGILEATVFPGKYALELSAVVYKGWKLTEQALPDDLLKRGVAVEDPASPHKVRLLIEDYPYAVDGLEIWSAIQTWVTEYCAIYYPDDALVGGDVELQAWWKEVREDGHGDKKDEPWWPKLETVAELTKTCTTIIWVASALHAAVNFGQFPYAGYLPNRPTISRRWMPEPGTPDYEELEKNPDLFFLKTITSQLQTILGVSLIEVLSRHSSDEVYLGQRDTPEWTSDEMALEAFDRFGQTLIEIENRIMSMNRDPKFKNRTGPVKMPYMLLYPNTSDLDRVGGLTGRGIPNSVSI</sequence>
<dbReference type="FunFam" id="1.20.245.10:FF:000002">
    <property type="entry name" value="Lipoxygenase"/>
    <property type="match status" value="1"/>
</dbReference>
<comment type="catalytic activity">
    <reaction evidence="12">
        <text>(9Z,12Z)-octadecadienoate + O2 = (9S)-hydroperoxy-(10E,12Z)-octadecadienoate</text>
        <dbReference type="Rhea" id="RHEA:30291"/>
        <dbReference type="ChEBI" id="CHEBI:15379"/>
        <dbReference type="ChEBI" id="CHEBI:30245"/>
        <dbReference type="ChEBI" id="CHEBI:60955"/>
        <dbReference type="EC" id="1.13.11.58"/>
    </reaction>
</comment>
<evidence type="ECO:0000256" key="6">
    <source>
        <dbReference type="ARBA" id="ARBA00022832"/>
    </source>
</evidence>
<evidence type="ECO:0000313" key="17">
    <source>
        <dbReference type="EMBL" id="KAG6490520.1"/>
    </source>
</evidence>
<evidence type="ECO:0000256" key="5">
    <source>
        <dbReference type="ARBA" id="ARBA00022767"/>
    </source>
</evidence>
<dbReference type="PRINTS" id="PR00087">
    <property type="entry name" value="LIPOXYGENASE"/>
</dbReference>
<dbReference type="InterPro" id="IPR001024">
    <property type="entry name" value="PLAT/LH2_dom"/>
</dbReference>
<dbReference type="SUPFAM" id="SSF48484">
    <property type="entry name" value="Lipoxigenase"/>
    <property type="match status" value="1"/>
</dbReference>
<comment type="function">
    <text evidence="14">Plant lipoxygenase may be involved in a number of diverse aspects of plant physiology including growth and development, pest resistance, and senescence or responses to wounding.</text>
</comment>
<gene>
    <name evidence="17" type="ORF">ZIOFF_051818</name>
</gene>
<evidence type="ECO:0000259" key="16">
    <source>
        <dbReference type="PROSITE" id="PS51393"/>
    </source>
</evidence>
<evidence type="ECO:0000256" key="12">
    <source>
        <dbReference type="ARBA" id="ARBA00036508"/>
    </source>
</evidence>
<dbReference type="FunFam" id="4.10.372.10:FF:000001">
    <property type="entry name" value="Lipoxygenase"/>
    <property type="match status" value="1"/>
</dbReference>
<keyword evidence="9 13" id="KW-0408">Iron</keyword>
<evidence type="ECO:0000256" key="11">
    <source>
        <dbReference type="ARBA" id="ARBA00023160"/>
    </source>
</evidence>
<dbReference type="Gene3D" id="4.10.372.10">
    <property type="entry name" value="Lipoxygenase-1, Domain 3"/>
    <property type="match status" value="1"/>
</dbReference>
<comment type="cofactor">
    <cofactor evidence="1 13">
        <name>Fe cation</name>
        <dbReference type="ChEBI" id="CHEBI:24875"/>
    </cofactor>
</comment>
<dbReference type="Pfam" id="PF00305">
    <property type="entry name" value="Lipoxygenase"/>
    <property type="match status" value="1"/>
</dbReference>
<proteinExistence type="inferred from homology"/>
<dbReference type="EC" id="1.13.11.-" evidence="14"/>
<dbReference type="InterPro" id="IPR036392">
    <property type="entry name" value="PLAT/LH2_dom_sf"/>
</dbReference>
<dbReference type="PRINTS" id="PR00468">
    <property type="entry name" value="PLTLPOXGNASE"/>
</dbReference>
<dbReference type="Pfam" id="PF01477">
    <property type="entry name" value="PLAT"/>
    <property type="match status" value="1"/>
</dbReference>
<dbReference type="AlphaFoldDB" id="A0A8J5FTF0"/>
<feature type="domain" description="Lipoxygenase" evidence="16">
    <location>
        <begin position="272"/>
        <end position="998"/>
    </location>
</feature>
<dbReference type="UniPathway" id="UPA00382"/>
<keyword evidence="5 14" id="KW-0925">Oxylipin biosynthesis</keyword>
<evidence type="ECO:0000256" key="8">
    <source>
        <dbReference type="ARBA" id="ARBA00023002"/>
    </source>
</evidence>
<evidence type="ECO:0000256" key="15">
    <source>
        <dbReference type="SAM" id="MobiDB-lite"/>
    </source>
</evidence>
<evidence type="ECO:0000256" key="4">
    <source>
        <dbReference type="ARBA" id="ARBA00022723"/>
    </source>
</evidence>
<dbReference type="GO" id="GO:0031408">
    <property type="term" value="P:oxylipin biosynthetic process"/>
    <property type="evidence" value="ECO:0007669"/>
    <property type="project" value="UniProtKB-UniRule"/>
</dbReference>
<evidence type="ECO:0000256" key="7">
    <source>
        <dbReference type="ARBA" id="ARBA00022964"/>
    </source>
</evidence>
<dbReference type="GO" id="GO:1990136">
    <property type="term" value="F:linoleate 9S-lipoxygenase activity"/>
    <property type="evidence" value="ECO:0007669"/>
    <property type="project" value="UniProtKB-EC"/>
</dbReference>
<dbReference type="InterPro" id="IPR036226">
    <property type="entry name" value="LipOase_C_sf"/>
</dbReference>
<keyword evidence="10" id="KW-0443">Lipid metabolism</keyword>
<keyword evidence="18" id="KW-1185">Reference proteome</keyword>
<name>A0A8J5FTF0_ZINOF</name>
<dbReference type="InterPro" id="IPR013819">
    <property type="entry name" value="LipOase_C"/>
</dbReference>
<evidence type="ECO:0000256" key="9">
    <source>
        <dbReference type="ARBA" id="ARBA00023004"/>
    </source>
</evidence>
<dbReference type="GO" id="GO:0034440">
    <property type="term" value="P:lipid oxidation"/>
    <property type="evidence" value="ECO:0007669"/>
    <property type="project" value="InterPro"/>
</dbReference>
<dbReference type="InterPro" id="IPR027433">
    <property type="entry name" value="Lipoxygenase_dom_3"/>
</dbReference>
<dbReference type="PROSITE" id="PS00081">
    <property type="entry name" value="LIPOXYGENASE_2"/>
    <property type="match status" value="1"/>
</dbReference>
<accession>A0A8J5FTF0</accession>
<dbReference type="Proteomes" id="UP000734854">
    <property type="component" value="Unassembled WGS sequence"/>
</dbReference>
<dbReference type="PROSITE" id="PS00711">
    <property type="entry name" value="LIPOXYGENASE_1"/>
    <property type="match status" value="1"/>
</dbReference>
<dbReference type="GO" id="GO:0046872">
    <property type="term" value="F:metal ion binding"/>
    <property type="evidence" value="ECO:0007669"/>
    <property type="project" value="UniProtKB-UniRule"/>
</dbReference>
<evidence type="ECO:0000256" key="2">
    <source>
        <dbReference type="ARBA" id="ARBA00009419"/>
    </source>
</evidence>
<dbReference type="SMART" id="SM00308">
    <property type="entry name" value="LH2"/>
    <property type="match status" value="1"/>
</dbReference>
<comment type="similarity">
    <text evidence="2 13">Belongs to the lipoxygenase family.</text>
</comment>
<keyword evidence="3 14" id="KW-0444">Lipid biosynthesis</keyword>
<dbReference type="Gene3D" id="2.60.60.20">
    <property type="entry name" value="PLAT/LH2 domain"/>
    <property type="match status" value="2"/>
</dbReference>
<dbReference type="InterPro" id="IPR020833">
    <property type="entry name" value="LipOase_Fe_BS"/>
</dbReference>
<dbReference type="EMBL" id="JACMSC010000014">
    <property type="protein sequence ID" value="KAG6490520.1"/>
    <property type="molecule type" value="Genomic_DNA"/>
</dbReference>
<reference evidence="17 18" key="1">
    <citation type="submission" date="2020-08" db="EMBL/GenBank/DDBJ databases">
        <title>Plant Genome Project.</title>
        <authorList>
            <person name="Zhang R.-G."/>
        </authorList>
    </citation>
    <scope>NUCLEOTIDE SEQUENCE [LARGE SCALE GENOMIC DNA]</scope>
    <source>
        <tissue evidence="17">Rhizome</tissue>
    </source>
</reference>
<keyword evidence="4 13" id="KW-0479">Metal-binding</keyword>
<protein>
    <recommendedName>
        <fullName evidence="14">Lipoxygenase</fullName>
        <ecNumber evidence="14">1.13.11.-</ecNumber>
    </recommendedName>
</protein>
<evidence type="ECO:0000256" key="1">
    <source>
        <dbReference type="ARBA" id="ARBA00001962"/>
    </source>
</evidence>
<comment type="caution">
    <text evidence="17">The sequence shown here is derived from an EMBL/GenBank/DDBJ whole genome shotgun (WGS) entry which is preliminary data.</text>
</comment>
<dbReference type="FunFam" id="3.10.450.60:FF:000002">
    <property type="entry name" value="Lipoxygenase"/>
    <property type="match status" value="1"/>
</dbReference>
<organism evidence="17 18">
    <name type="scientific">Zingiber officinale</name>
    <name type="common">Ginger</name>
    <name type="synonym">Amomum zingiber</name>
    <dbReference type="NCBI Taxonomy" id="94328"/>
    <lineage>
        <taxon>Eukaryota</taxon>
        <taxon>Viridiplantae</taxon>
        <taxon>Streptophyta</taxon>
        <taxon>Embryophyta</taxon>
        <taxon>Tracheophyta</taxon>
        <taxon>Spermatophyta</taxon>
        <taxon>Magnoliopsida</taxon>
        <taxon>Liliopsida</taxon>
        <taxon>Zingiberales</taxon>
        <taxon>Zingiberaceae</taxon>
        <taxon>Zingiber</taxon>
    </lineage>
</organism>
<feature type="compositionally biased region" description="Basic residues" evidence="15">
    <location>
        <begin position="341"/>
        <end position="350"/>
    </location>
</feature>
<keyword evidence="7 13" id="KW-0223">Dioxygenase</keyword>
<dbReference type="InterPro" id="IPR001246">
    <property type="entry name" value="LipOase_plant"/>
</dbReference>
<dbReference type="PROSITE" id="PS51393">
    <property type="entry name" value="LIPOXYGENASE_3"/>
    <property type="match status" value="1"/>
</dbReference>
<dbReference type="InterPro" id="IPR020834">
    <property type="entry name" value="LipOase_CS"/>
</dbReference>
<dbReference type="InterPro" id="IPR000907">
    <property type="entry name" value="LipOase"/>
</dbReference>
<comment type="pathway">
    <text evidence="14">Lipid metabolism; oxylipin biosynthesis.</text>
</comment>
<dbReference type="Gene3D" id="3.10.450.60">
    <property type="match status" value="1"/>
</dbReference>
<dbReference type="GO" id="GO:0006633">
    <property type="term" value="P:fatty acid biosynthetic process"/>
    <property type="evidence" value="ECO:0007669"/>
    <property type="project" value="UniProtKB-KW"/>
</dbReference>
<keyword evidence="8 13" id="KW-0560">Oxidoreductase</keyword>
<dbReference type="Gene3D" id="1.20.245.10">
    <property type="entry name" value="Lipoxygenase-1, Domain 5"/>
    <property type="match status" value="1"/>
</dbReference>
<evidence type="ECO:0000256" key="13">
    <source>
        <dbReference type="RuleBase" id="RU003974"/>
    </source>
</evidence>
<evidence type="ECO:0000313" key="18">
    <source>
        <dbReference type="Proteomes" id="UP000734854"/>
    </source>
</evidence>
<dbReference type="Gene3D" id="4.10.375.10">
    <property type="entry name" value="Lipoxygenase-1, Domain 2"/>
    <property type="match status" value="1"/>
</dbReference>
<evidence type="ECO:0000256" key="10">
    <source>
        <dbReference type="ARBA" id="ARBA00023098"/>
    </source>
</evidence>
<dbReference type="PANTHER" id="PTHR11771">
    <property type="entry name" value="LIPOXYGENASE"/>
    <property type="match status" value="1"/>
</dbReference>
<feature type="region of interest" description="Disordered" evidence="15">
    <location>
        <begin position="322"/>
        <end position="355"/>
    </location>
</feature>
<dbReference type="SUPFAM" id="SSF49723">
    <property type="entry name" value="Lipase/lipooxygenase domain (PLAT/LH2 domain)"/>
    <property type="match status" value="2"/>
</dbReference>
<keyword evidence="11 14" id="KW-0275">Fatty acid biosynthesis</keyword>
<evidence type="ECO:0000256" key="3">
    <source>
        <dbReference type="ARBA" id="ARBA00022516"/>
    </source>
</evidence>